<evidence type="ECO:0000256" key="6">
    <source>
        <dbReference type="SAM" id="MobiDB-lite"/>
    </source>
</evidence>
<evidence type="ECO:0000256" key="3">
    <source>
        <dbReference type="ARBA" id="ARBA00022692"/>
    </source>
</evidence>
<dbReference type="GO" id="GO:0008195">
    <property type="term" value="F:phosphatidate phosphatase activity"/>
    <property type="evidence" value="ECO:0007669"/>
    <property type="project" value="TreeGrafter"/>
</dbReference>
<organism evidence="9 10">
    <name type="scientific">Schistosoma mattheei</name>
    <dbReference type="NCBI Taxonomy" id="31246"/>
    <lineage>
        <taxon>Eukaryota</taxon>
        <taxon>Metazoa</taxon>
        <taxon>Spiralia</taxon>
        <taxon>Lophotrochozoa</taxon>
        <taxon>Platyhelminthes</taxon>
        <taxon>Trematoda</taxon>
        <taxon>Digenea</taxon>
        <taxon>Strigeidida</taxon>
        <taxon>Schistosomatoidea</taxon>
        <taxon>Schistosomatidae</taxon>
        <taxon>Schistosoma</taxon>
    </lineage>
</organism>
<evidence type="ECO:0000256" key="5">
    <source>
        <dbReference type="ARBA" id="ARBA00023136"/>
    </source>
</evidence>
<sequence length="789" mass="89360">MNIIEVDLRRTNWEKITFLYCGFISFQIFVRLFQEIVNSIKKKTMNTLPANRTLNTFNGNNARRSSISAIRYARSTSLYFPNTDTDEESRSQLLTSESIAETRRAETMNRLNRIDVKSEGSRNLTNPLFDSMSSIDQPWLRGYGQTVVLSPPKINLPIQQQNSHQSQQPSSMEHDTASTIQDMQHSIRLPTPRSPNIMHGGYGALPPLHYGTSTRDGYASSSGVGIGAGGVGSGVGRKKTQKKLSCLSCLHGTNKLESSTNFYSSSDNLNLIDDLNKSDGHEVNKREQQQNPYIICLSIVFALMDILLLIGLTLLIFFFNCSADGWLYTDPRIRSICVTLWADWIPLYQRKFQCPDIPPGYADSIISSSGVSNLGNIGESNLNLKPLLERLNMLSKQQQTAVSSSSSYPILTTPNPLSQLSQYQSKWNIYDVKRINPEFWDGDIGLMIPPKLIIPSMEQQLYGPRDNVKQLYGRNYPTDKQFIQGIKNDHQCSIVTCSIIIPLILICFSEITFYFFNCCQTCLTKTNSKLWGTMKFIGQIYRLCITYIFGLLTTMLLVWLIKVSVGRLRPDFIQICRPSENVCPKWYRIIQKTRQSTDERSAIESDPQLLDLIVAQLAKQGKYLVTVATTPSPESSTGHLSDGLFTNADCMENNILKLKEARTSFPSLGAAVSMYAAIFVTVYITSLMKNFRDACLCIPFLSLLGVSLIALIVGVNRAIYRNNWFEDILAGWIIGICIAIYVCFKVLYNRDKLNDLTNYDLNRRLHRIQTLIQTHHDYKQSELKMMKYL</sequence>
<name>A0AA85APQ1_9TREM</name>
<comment type="similarity">
    <text evidence="2">Belongs to the PA-phosphatase related phosphoesterase family.</text>
</comment>
<feature type="region of interest" description="Disordered" evidence="6">
    <location>
        <begin position="159"/>
        <end position="179"/>
    </location>
</feature>
<feature type="domain" description="Phosphatidic acid phosphatase type 2/haloperoxidase" evidence="8">
    <location>
        <begin position="546"/>
        <end position="743"/>
    </location>
</feature>
<evidence type="ECO:0000256" key="7">
    <source>
        <dbReference type="SAM" id="Phobius"/>
    </source>
</evidence>
<dbReference type="SUPFAM" id="SSF48317">
    <property type="entry name" value="Acid phosphatase/Vanadium-dependent haloperoxidase"/>
    <property type="match status" value="1"/>
</dbReference>
<dbReference type="Pfam" id="PF01569">
    <property type="entry name" value="PAP2"/>
    <property type="match status" value="1"/>
</dbReference>
<accession>A0AA85APQ1</accession>
<evidence type="ECO:0000256" key="2">
    <source>
        <dbReference type="ARBA" id="ARBA00008816"/>
    </source>
</evidence>
<evidence type="ECO:0000259" key="8">
    <source>
        <dbReference type="Pfam" id="PF01569"/>
    </source>
</evidence>
<dbReference type="GO" id="GO:0046839">
    <property type="term" value="P:phospholipid dephosphorylation"/>
    <property type="evidence" value="ECO:0007669"/>
    <property type="project" value="TreeGrafter"/>
</dbReference>
<comment type="subcellular location">
    <subcellularLocation>
        <location evidence="1">Membrane</location>
        <topology evidence="1">Multi-pass membrane protein</topology>
    </subcellularLocation>
</comment>
<dbReference type="Proteomes" id="UP000050791">
    <property type="component" value="Unassembled WGS sequence"/>
</dbReference>
<feature type="transmembrane region" description="Helical" evidence="7">
    <location>
        <begin position="696"/>
        <end position="716"/>
    </location>
</feature>
<dbReference type="GO" id="GO:0007165">
    <property type="term" value="P:signal transduction"/>
    <property type="evidence" value="ECO:0007669"/>
    <property type="project" value="TreeGrafter"/>
</dbReference>
<protein>
    <recommendedName>
        <fullName evidence="8">Phosphatidic acid phosphatase type 2/haloperoxidase domain-containing protein</fullName>
    </recommendedName>
</protein>
<keyword evidence="3 7" id="KW-0812">Transmembrane</keyword>
<dbReference type="InterPro" id="IPR000326">
    <property type="entry name" value="PAP2/HPO"/>
</dbReference>
<reference evidence="10" key="1">
    <citation type="submission" date="2023-11" db="UniProtKB">
        <authorList>
            <consortium name="WormBaseParasite"/>
        </authorList>
    </citation>
    <scope>IDENTIFICATION</scope>
</reference>
<keyword evidence="4 7" id="KW-1133">Transmembrane helix</keyword>
<dbReference type="AlphaFoldDB" id="A0AA85APQ1"/>
<dbReference type="Gene3D" id="1.20.144.10">
    <property type="entry name" value="Phosphatidic acid phosphatase type 2/haloperoxidase"/>
    <property type="match status" value="1"/>
</dbReference>
<dbReference type="InterPro" id="IPR043216">
    <property type="entry name" value="PAP-like"/>
</dbReference>
<dbReference type="PANTHER" id="PTHR10165">
    <property type="entry name" value="LIPID PHOSPHATE PHOSPHATASE"/>
    <property type="match status" value="1"/>
</dbReference>
<proteinExistence type="inferred from homology"/>
<evidence type="ECO:0000256" key="4">
    <source>
        <dbReference type="ARBA" id="ARBA00022989"/>
    </source>
</evidence>
<dbReference type="InterPro" id="IPR036938">
    <property type="entry name" value="PAP2/HPO_sf"/>
</dbReference>
<feature type="transmembrane region" description="Helical" evidence="7">
    <location>
        <begin position="499"/>
        <end position="519"/>
    </location>
</feature>
<evidence type="ECO:0000256" key="1">
    <source>
        <dbReference type="ARBA" id="ARBA00004141"/>
    </source>
</evidence>
<dbReference type="WBParaSite" id="SMTH1_100090.1">
    <property type="protein sequence ID" value="SMTH1_100090.1"/>
    <property type="gene ID" value="SMTH1_100090"/>
</dbReference>
<feature type="transmembrane region" description="Helical" evidence="7">
    <location>
        <begin position="728"/>
        <end position="748"/>
    </location>
</feature>
<evidence type="ECO:0000313" key="10">
    <source>
        <dbReference type="WBParaSite" id="SMTH1_100090.1"/>
    </source>
</evidence>
<feature type="transmembrane region" description="Helical" evidence="7">
    <location>
        <begin position="665"/>
        <end position="684"/>
    </location>
</feature>
<feature type="transmembrane region" description="Helical" evidence="7">
    <location>
        <begin position="293"/>
        <end position="319"/>
    </location>
</feature>
<evidence type="ECO:0000313" key="9">
    <source>
        <dbReference type="Proteomes" id="UP000050791"/>
    </source>
</evidence>
<feature type="compositionally biased region" description="Low complexity" evidence="6">
    <location>
        <begin position="159"/>
        <end position="171"/>
    </location>
</feature>
<dbReference type="GO" id="GO:0005886">
    <property type="term" value="C:plasma membrane"/>
    <property type="evidence" value="ECO:0007669"/>
    <property type="project" value="TreeGrafter"/>
</dbReference>
<keyword evidence="5 7" id="KW-0472">Membrane</keyword>
<feature type="transmembrane region" description="Helical" evidence="7">
    <location>
        <begin position="540"/>
        <end position="561"/>
    </location>
</feature>
<dbReference type="GO" id="GO:0006644">
    <property type="term" value="P:phospholipid metabolic process"/>
    <property type="evidence" value="ECO:0007669"/>
    <property type="project" value="InterPro"/>
</dbReference>
<dbReference type="PANTHER" id="PTHR10165:SF103">
    <property type="entry name" value="PHOSPHOLIPID PHOSPHATASE HOMOLOG 1.2 HOMOLOG"/>
    <property type="match status" value="1"/>
</dbReference>